<reference evidence="9" key="1">
    <citation type="submission" date="2020-06" db="EMBL/GenBank/DDBJ databases">
        <authorList>
            <person name="Li T."/>
            <person name="Hu X."/>
            <person name="Zhang T."/>
            <person name="Song X."/>
            <person name="Zhang H."/>
            <person name="Dai N."/>
            <person name="Sheng W."/>
            <person name="Hou X."/>
            <person name="Wei L."/>
        </authorList>
    </citation>
    <scope>NUCLEOTIDE SEQUENCE</scope>
    <source>
        <strain evidence="9">K16</strain>
        <tissue evidence="9">Leaf</tissue>
    </source>
</reference>
<dbReference type="Proteomes" id="UP001289374">
    <property type="component" value="Unassembled WGS sequence"/>
</dbReference>
<evidence type="ECO:0000313" key="9">
    <source>
        <dbReference type="EMBL" id="KAK4381690.1"/>
    </source>
</evidence>
<proteinExistence type="inferred from homology"/>
<gene>
    <name evidence="9" type="ORF">Sango_2944300</name>
</gene>
<dbReference type="PANTHER" id="PTHR10698">
    <property type="entry name" value="V-TYPE PROTON ATPASE SUBUNIT H"/>
    <property type="match status" value="1"/>
</dbReference>
<dbReference type="Gene3D" id="1.25.40.150">
    <property type="entry name" value="V-type ATPase, subunit H, C-terminal domain"/>
    <property type="match status" value="1"/>
</dbReference>
<sequence length="372" mass="42305">MPIDQGELSTDEVLRRDIPWETYMTTKLITGTGLQLLRRYDKKPENYKAQLLDALKTPSHPSRGIPIAINCLATLLKEPMVRSSFVQSDGVKLLIPLISPASTQQSIQLLYETCLCVWLLSYYEPAIEYLATSRSLPRLIEVVKGSTKEKVVRVVALTLRNLLHKGSFGAQMVDLGLLLIVQNLKAQAWSDEDLLEALNQLEEGLKDNIKKLSSFDKYKQEVLLGHLDWSPMHKDPTFWRENITNFEEHDFQILRVLITILDTSTDARTLAVACYDLSQFIQYHSAGRIIVNDLKAKDRVMKLMDHENTEVTKNALLCIQRLFLERKKYPSCLYCLYLLPTGNVTGICILTDPSINPKQPRPCSVSCYFSVA</sequence>
<evidence type="ECO:0000259" key="8">
    <source>
        <dbReference type="Pfam" id="PF11698"/>
    </source>
</evidence>
<dbReference type="SUPFAM" id="SSF48371">
    <property type="entry name" value="ARM repeat"/>
    <property type="match status" value="1"/>
</dbReference>
<evidence type="ECO:0000256" key="2">
    <source>
        <dbReference type="ARBA" id="ARBA00022448"/>
    </source>
</evidence>
<protein>
    <recommendedName>
        <fullName evidence="7">Vacuolar proton pump subunit H</fullName>
    </recommendedName>
</protein>
<evidence type="ECO:0000256" key="1">
    <source>
        <dbReference type="ARBA" id="ARBA00008613"/>
    </source>
</evidence>
<dbReference type="PANTHER" id="PTHR10698:SF0">
    <property type="entry name" value="V-TYPE PROTON ATPASE SUBUNIT H"/>
    <property type="match status" value="1"/>
</dbReference>
<keyword evidence="4" id="KW-0375">Hydrogen ion transport</keyword>
<keyword evidence="3" id="KW-0677">Repeat</keyword>
<dbReference type="GO" id="GO:0000221">
    <property type="term" value="C:vacuolar proton-transporting V-type ATPase, V1 domain"/>
    <property type="evidence" value="ECO:0007669"/>
    <property type="project" value="InterPro"/>
</dbReference>
<comment type="similarity">
    <text evidence="1">Belongs to the V-ATPase H subunit family.</text>
</comment>
<dbReference type="GO" id="GO:0046961">
    <property type="term" value="F:proton-transporting ATPase activity, rotational mechanism"/>
    <property type="evidence" value="ECO:0007669"/>
    <property type="project" value="InterPro"/>
</dbReference>
<dbReference type="AlphaFoldDB" id="A0AAE1T4I2"/>
<dbReference type="Pfam" id="PF03224">
    <property type="entry name" value="V-ATPase_H_N"/>
    <property type="match status" value="1"/>
</dbReference>
<evidence type="ECO:0000256" key="7">
    <source>
        <dbReference type="ARBA" id="ARBA00082218"/>
    </source>
</evidence>
<reference evidence="9" key="2">
    <citation type="journal article" date="2024" name="Plant">
        <title>Genomic evolution and insights into agronomic trait innovations of Sesamum species.</title>
        <authorList>
            <person name="Miao H."/>
            <person name="Wang L."/>
            <person name="Qu L."/>
            <person name="Liu H."/>
            <person name="Sun Y."/>
            <person name="Le M."/>
            <person name="Wang Q."/>
            <person name="Wei S."/>
            <person name="Zheng Y."/>
            <person name="Lin W."/>
            <person name="Duan Y."/>
            <person name="Cao H."/>
            <person name="Xiong S."/>
            <person name="Wang X."/>
            <person name="Wei L."/>
            <person name="Li C."/>
            <person name="Ma Q."/>
            <person name="Ju M."/>
            <person name="Zhao R."/>
            <person name="Li G."/>
            <person name="Mu C."/>
            <person name="Tian Q."/>
            <person name="Mei H."/>
            <person name="Zhang T."/>
            <person name="Gao T."/>
            <person name="Zhang H."/>
        </authorList>
    </citation>
    <scope>NUCLEOTIDE SEQUENCE</scope>
    <source>
        <strain evidence="9">K16</strain>
    </source>
</reference>
<dbReference type="EMBL" id="JACGWL010000830">
    <property type="protein sequence ID" value="KAK4381690.1"/>
    <property type="molecule type" value="Genomic_DNA"/>
</dbReference>
<organism evidence="9 10">
    <name type="scientific">Sesamum angolense</name>
    <dbReference type="NCBI Taxonomy" id="2727404"/>
    <lineage>
        <taxon>Eukaryota</taxon>
        <taxon>Viridiplantae</taxon>
        <taxon>Streptophyta</taxon>
        <taxon>Embryophyta</taxon>
        <taxon>Tracheophyta</taxon>
        <taxon>Spermatophyta</taxon>
        <taxon>Magnoliopsida</taxon>
        <taxon>eudicotyledons</taxon>
        <taxon>Gunneridae</taxon>
        <taxon>Pentapetalae</taxon>
        <taxon>asterids</taxon>
        <taxon>lamiids</taxon>
        <taxon>Lamiales</taxon>
        <taxon>Pedaliaceae</taxon>
        <taxon>Sesamum</taxon>
    </lineage>
</organism>
<keyword evidence="2" id="KW-0813">Transport</keyword>
<name>A0AAE1T4I2_9LAMI</name>
<dbReference type="InterPro" id="IPR038497">
    <property type="entry name" value="ATPase_V1-cplx_hsu_C_sf"/>
</dbReference>
<evidence type="ECO:0000256" key="4">
    <source>
        <dbReference type="ARBA" id="ARBA00022781"/>
    </source>
</evidence>
<dbReference type="InterPro" id="IPR011987">
    <property type="entry name" value="ATPase_V1-cplx_hsu_C"/>
</dbReference>
<comment type="caution">
    <text evidence="9">The sequence shown here is derived from an EMBL/GenBank/DDBJ whole genome shotgun (WGS) entry which is preliminary data.</text>
</comment>
<keyword evidence="10" id="KW-1185">Reference proteome</keyword>
<evidence type="ECO:0000256" key="3">
    <source>
        <dbReference type="ARBA" id="ARBA00022737"/>
    </source>
</evidence>
<dbReference type="InterPro" id="IPR004908">
    <property type="entry name" value="ATPase_V1-cplx_hsu"/>
</dbReference>
<keyword evidence="5" id="KW-0406">Ion transport</keyword>
<evidence type="ECO:0000256" key="5">
    <source>
        <dbReference type="ARBA" id="ARBA00023065"/>
    </source>
</evidence>
<feature type="domain" description="ATPase V1 complex subunit H C-terminal" evidence="8">
    <location>
        <begin position="211"/>
        <end position="324"/>
    </location>
</feature>
<comment type="function">
    <text evidence="6">Subunit of the peripheral V1 complex of vacuolar ATPase. Subunit H activates the ATPase activity of the enzyme and couples ATPase activity to proton flow. Vacuolar ATPase is responsible for acidifying a variety of intracellular compartments in eukaryotic cells, thus providing most of the energy required for transport processes in the vacuolar system.</text>
</comment>
<dbReference type="InterPro" id="IPR016024">
    <property type="entry name" value="ARM-type_fold"/>
</dbReference>
<accession>A0AAE1T4I2</accession>
<dbReference type="Pfam" id="PF11698">
    <property type="entry name" value="V-ATPase_H_C"/>
    <property type="match status" value="1"/>
</dbReference>
<dbReference type="InterPro" id="IPR011989">
    <property type="entry name" value="ARM-like"/>
</dbReference>
<dbReference type="FunFam" id="1.25.40.150:FF:000004">
    <property type="entry name" value="V-type proton ATPase subunit H"/>
    <property type="match status" value="1"/>
</dbReference>
<dbReference type="Gene3D" id="1.25.10.10">
    <property type="entry name" value="Leucine-rich Repeat Variant"/>
    <property type="match status" value="2"/>
</dbReference>
<evidence type="ECO:0000256" key="6">
    <source>
        <dbReference type="ARBA" id="ARBA00025045"/>
    </source>
</evidence>
<evidence type="ECO:0000313" key="10">
    <source>
        <dbReference type="Proteomes" id="UP001289374"/>
    </source>
</evidence>
<dbReference type="SMART" id="SM00185">
    <property type="entry name" value="ARM"/>
    <property type="match status" value="3"/>
</dbReference>
<dbReference type="InterPro" id="IPR000225">
    <property type="entry name" value="Armadillo"/>
</dbReference>